<dbReference type="Proteomes" id="UP000245802">
    <property type="component" value="Chromosome"/>
</dbReference>
<organism evidence="2 3">
    <name type="scientific">Gemmata obscuriglobus</name>
    <dbReference type="NCBI Taxonomy" id="114"/>
    <lineage>
        <taxon>Bacteria</taxon>
        <taxon>Pseudomonadati</taxon>
        <taxon>Planctomycetota</taxon>
        <taxon>Planctomycetia</taxon>
        <taxon>Gemmatales</taxon>
        <taxon>Gemmataceae</taxon>
        <taxon>Gemmata</taxon>
    </lineage>
</organism>
<dbReference type="KEGG" id="gog:C1280_35480"/>
<dbReference type="RefSeq" id="WP_010038357.1">
    <property type="nucleotide sequence ID" value="NZ_CP025958.1"/>
</dbReference>
<reference evidence="2 3" key="1">
    <citation type="submission" date="2018-01" db="EMBL/GenBank/DDBJ databases">
        <title>G. obscuriglobus.</title>
        <authorList>
            <person name="Franke J."/>
            <person name="Blomberg W."/>
            <person name="Selmecki A."/>
        </authorList>
    </citation>
    <scope>NUCLEOTIDE SEQUENCE [LARGE SCALE GENOMIC DNA]</scope>
    <source>
        <strain evidence="2 3">DSM 5831</strain>
    </source>
</reference>
<gene>
    <name evidence="2" type="ORF">C1280_35480</name>
</gene>
<dbReference type="EMBL" id="CP025958">
    <property type="protein sequence ID" value="AWM41779.1"/>
    <property type="molecule type" value="Genomic_DNA"/>
</dbReference>
<evidence type="ECO:0000256" key="1">
    <source>
        <dbReference type="SAM" id="MobiDB-lite"/>
    </source>
</evidence>
<feature type="region of interest" description="Disordered" evidence="1">
    <location>
        <begin position="67"/>
        <end position="96"/>
    </location>
</feature>
<dbReference type="AlphaFoldDB" id="A0A2Z3H4R7"/>
<evidence type="ECO:0000313" key="2">
    <source>
        <dbReference type="EMBL" id="AWM41779.1"/>
    </source>
</evidence>
<accession>A0A2Z3H4R7</accession>
<evidence type="ECO:0000313" key="3">
    <source>
        <dbReference type="Proteomes" id="UP000245802"/>
    </source>
</evidence>
<sequence>MTPDGVCECCGRAGSTWTTMVAGEEPRTVVPADPGPGIDPPLCDRCNYAQQCWDARQYELKHIGAGYPYADRPPVSPPIRRPGDRDLGPDGWPKSK</sequence>
<keyword evidence="3" id="KW-1185">Reference proteome</keyword>
<proteinExistence type="predicted"/>
<protein>
    <submittedName>
        <fullName evidence="2">Uncharacterized protein</fullName>
    </submittedName>
</protein>
<name>A0A2Z3H4R7_9BACT</name>